<dbReference type="EMBL" id="FRFE01000013">
    <property type="protein sequence ID" value="SHO49319.1"/>
    <property type="molecule type" value="Genomic_DNA"/>
</dbReference>
<dbReference type="Pfam" id="PF07729">
    <property type="entry name" value="FCD"/>
    <property type="match status" value="1"/>
</dbReference>
<dbReference type="InterPro" id="IPR011711">
    <property type="entry name" value="GntR_C"/>
</dbReference>
<evidence type="ECO:0000256" key="1">
    <source>
        <dbReference type="ARBA" id="ARBA00023015"/>
    </source>
</evidence>
<name>A0A1M7Y9P9_9BACT</name>
<dbReference type="InterPro" id="IPR008920">
    <property type="entry name" value="TF_FadR/GntR_C"/>
</dbReference>
<evidence type="ECO:0000256" key="3">
    <source>
        <dbReference type="ARBA" id="ARBA00023163"/>
    </source>
</evidence>
<keyword evidence="6" id="KW-1185">Reference proteome</keyword>
<feature type="domain" description="HTH gntR-type" evidence="4">
    <location>
        <begin position="3"/>
        <end position="71"/>
    </location>
</feature>
<dbReference type="Proteomes" id="UP000184603">
    <property type="component" value="Unassembled WGS sequence"/>
</dbReference>
<dbReference type="AlphaFoldDB" id="A0A1M7Y9P9"/>
<dbReference type="STRING" id="1121416.SAMN02745220_02796"/>
<dbReference type="Gene3D" id="1.10.10.10">
    <property type="entry name" value="Winged helix-like DNA-binding domain superfamily/Winged helix DNA-binding domain"/>
    <property type="match status" value="1"/>
</dbReference>
<evidence type="ECO:0000313" key="5">
    <source>
        <dbReference type="EMBL" id="SHO49319.1"/>
    </source>
</evidence>
<protein>
    <submittedName>
        <fullName evidence="5">Transcriptional regulator, GntR family</fullName>
    </submittedName>
</protein>
<dbReference type="OrthoDB" id="5343675at2"/>
<keyword evidence="2" id="KW-0238">DNA-binding</keyword>
<dbReference type="Pfam" id="PF00392">
    <property type="entry name" value="GntR"/>
    <property type="match status" value="1"/>
</dbReference>
<dbReference type="PANTHER" id="PTHR43537:SF5">
    <property type="entry name" value="UXU OPERON TRANSCRIPTIONAL REGULATOR"/>
    <property type="match status" value="1"/>
</dbReference>
<dbReference type="SMART" id="SM00895">
    <property type="entry name" value="FCD"/>
    <property type="match status" value="1"/>
</dbReference>
<gene>
    <name evidence="5" type="ORF">SAMN02745220_02796</name>
</gene>
<dbReference type="InterPro" id="IPR036390">
    <property type="entry name" value="WH_DNA-bd_sf"/>
</dbReference>
<evidence type="ECO:0000256" key="2">
    <source>
        <dbReference type="ARBA" id="ARBA00023125"/>
    </source>
</evidence>
<sequence length="231" mass="26364">MSIHRHDEIVQMIEDLIRSGELRPSDRLPAERHLAESCKVSRNTIREAIKVMTEKGVVVSRRGAGTYVSEGALACIIDGAARRRKRLQEVFELRKILEPQIAALAAQRITAADLAELEKVLSRQRKAVEHGRDQVELDEHFHRLIAQAADNSLLGEVYETLHEVLAESRVRELQSPERNRLSLNHHEKIAGALQDHSPERAAEMMRQHMEQVEKNLQHQNTIESLDTFPTF</sequence>
<dbReference type="SMART" id="SM00345">
    <property type="entry name" value="HTH_GNTR"/>
    <property type="match status" value="1"/>
</dbReference>
<dbReference type="CDD" id="cd07377">
    <property type="entry name" value="WHTH_GntR"/>
    <property type="match status" value="1"/>
</dbReference>
<keyword evidence="1" id="KW-0805">Transcription regulation</keyword>
<evidence type="ECO:0000313" key="6">
    <source>
        <dbReference type="Proteomes" id="UP000184603"/>
    </source>
</evidence>
<proteinExistence type="predicted"/>
<evidence type="ECO:0000259" key="4">
    <source>
        <dbReference type="PROSITE" id="PS50949"/>
    </source>
</evidence>
<dbReference type="GO" id="GO:0003700">
    <property type="term" value="F:DNA-binding transcription factor activity"/>
    <property type="evidence" value="ECO:0007669"/>
    <property type="project" value="InterPro"/>
</dbReference>
<keyword evidence="3" id="KW-0804">Transcription</keyword>
<dbReference type="PANTHER" id="PTHR43537">
    <property type="entry name" value="TRANSCRIPTIONAL REGULATOR, GNTR FAMILY"/>
    <property type="match status" value="1"/>
</dbReference>
<dbReference type="InterPro" id="IPR036388">
    <property type="entry name" value="WH-like_DNA-bd_sf"/>
</dbReference>
<dbReference type="GO" id="GO:0003677">
    <property type="term" value="F:DNA binding"/>
    <property type="evidence" value="ECO:0007669"/>
    <property type="project" value="UniProtKB-KW"/>
</dbReference>
<dbReference type="Gene3D" id="1.20.120.530">
    <property type="entry name" value="GntR ligand-binding domain-like"/>
    <property type="match status" value="1"/>
</dbReference>
<dbReference type="RefSeq" id="WP_073614090.1">
    <property type="nucleotide sequence ID" value="NZ_FRFE01000013.1"/>
</dbReference>
<dbReference type="SUPFAM" id="SSF46785">
    <property type="entry name" value="Winged helix' DNA-binding domain"/>
    <property type="match status" value="1"/>
</dbReference>
<dbReference type="SUPFAM" id="SSF48008">
    <property type="entry name" value="GntR ligand-binding domain-like"/>
    <property type="match status" value="1"/>
</dbReference>
<dbReference type="PROSITE" id="PS50949">
    <property type="entry name" value="HTH_GNTR"/>
    <property type="match status" value="1"/>
</dbReference>
<organism evidence="5 6">
    <name type="scientific">Desulfopila aestuarii DSM 18488</name>
    <dbReference type="NCBI Taxonomy" id="1121416"/>
    <lineage>
        <taxon>Bacteria</taxon>
        <taxon>Pseudomonadati</taxon>
        <taxon>Thermodesulfobacteriota</taxon>
        <taxon>Desulfobulbia</taxon>
        <taxon>Desulfobulbales</taxon>
        <taxon>Desulfocapsaceae</taxon>
        <taxon>Desulfopila</taxon>
    </lineage>
</organism>
<accession>A0A1M7Y9P9</accession>
<dbReference type="InterPro" id="IPR000524">
    <property type="entry name" value="Tscrpt_reg_HTH_GntR"/>
</dbReference>
<reference evidence="5 6" key="1">
    <citation type="submission" date="2016-12" db="EMBL/GenBank/DDBJ databases">
        <authorList>
            <person name="Song W.-J."/>
            <person name="Kurnit D.M."/>
        </authorList>
    </citation>
    <scope>NUCLEOTIDE SEQUENCE [LARGE SCALE GENOMIC DNA]</scope>
    <source>
        <strain evidence="5 6">DSM 18488</strain>
    </source>
</reference>
<dbReference type="PRINTS" id="PR00035">
    <property type="entry name" value="HTHGNTR"/>
</dbReference>